<dbReference type="InterPro" id="IPR000073">
    <property type="entry name" value="AB_hydrolase_1"/>
</dbReference>
<comment type="similarity">
    <text evidence="1">Belongs to the AB hydrolase superfamily. Bacterial non-heme haloperoxidase / perhydrolase family.</text>
</comment>
<dbReference type="EMBL" id="LR130779">
    <property type="protein sequence ID" value="VDN65282.1"/>
    <property type="molecule type" value="Genomic_DNA"/>
</dbReference>
<dbReference type="EC" id="1.11.1.-" evidence="3"/>
<evidence type="ECO:0000256" key="1">
    <source>
        <dbReference type="ARBA" id="ARBA00038128"/>
    </source>
</evidence>
<dbReference type="PRINTS" id="PR00412">
    <property type="entry name" value="EPOXHYDRLASE"/>
</dbReference>
<evidence type="ECO:0000313" key="3">
    <source>
        <dbReference type="EMBL" id="VDN65282.1"/>
    </source>
</evidence>
<accession>A0A653B9E8</accession>
<keyword evidence="3" id="KW-0575">Peroxidase</keyword>
<evidence type="ECO:0000259" key="2">
    <source>
        <dbReference type="Pfam" id="PF00561"/>
    </source>
</evidence>
<organism evidence="3">
    <name type="scientific">Ectopseudomonas oleovorans</name>
    <name type="common">Pseudomonas oleovorans</name>
    <dbReference type="NCBI Taxonomy" id="301"/>
    <lineage>
        <taxon>Bacteria</taxon>
        <taxon>Pseudomonadati</taxon>
        <taxon>Pseudomonadota</taxon>
        <taxon>Gammaproteobacteria</taxon>
        <taxon>Pseudomonadales</taxon>
        <taxon>Pseudomonadaceae</taxon>
        <taxon>Ectopseudomonas</taxon>
    </lineage>
</organism>
<keyword evidence="3" id="KW-0560">Oxidoreductase</keyword>
<name>A0A653B9E8_ECTOL</name>
<dbReference type="GO" id="GO:0004601">
    <property type="term" value="F:peroxidase activity"/>
    <property type="evidence" value="ECO:0007669"/>
    <property type="project" value="UniProtKB-KW"/>
</dbReference>
<reference evidence="3" key="1">
    <citation type="submission" date="2018-11" db="EMBL/GenBank/DDBJ databases">
        <authorList>
            <consortium name="Genoscope - CEA"/>
            <person name="William W."/>
        </authorList>
    </citation>
    <scope>NUCLEOTIDE SEQUENCE [LARGE SCALE GENOMIC DNA]</scope>
    <source>
        <strain evidence="3">T9AD</strain>
    </source>
</reference>
<dbReference type="PANTHER" id="PTHR43433">
    <property type="entry name" value="HYDROLASE, ALPHA/BETA FOLD FAMILY PROTEIN"/>
    <property type="match status" value="1"/>
</dbReference>
<dbReference type="InterPro" id="IPR000639">
    <property type="entry name" value="Epox_hydrolase-like"/>
</dbReference>
<dbReference type="InterPro" id="IPR050471">
    <property type="entry name" value="AB_hydrolase"/>
</dbReference>
<dbReference type="InterPro" id="IPR029058">
    <property type="entry name" value="AB_hydrolase_fold"/>
</dbReference>
<dbReference type="AlphaFoldDB" id="A0A653B9E8"/>
<gene>
    <name evidence="3" type="ORF">POT9AD_4307</name>
</gene>
<dbReference type="FunFam" id="3.40.50.1820:FF:000205">
    <property type="entry name" value="Non-haem bromoperoxidase BPO-A2"/>
    <property type="match status" value="1"/>
</dbReference>
<dbReference type="PRINTS" id="PR00111">
    <property type="entry name" value="ABHYDROLASE"/>
</dbReference>
<proteinExistence type="inferred from homology"/>
<dbReference type="Gene3D" id="3.40.50.1820">
    <property type="entry name" value="alpha/beta hydrolase"/>
    <property type="match status" value="1"/>
</dbReference>
<dbReference type="PANTHER" id="PTHR43433:SF3">
    <property type="entry name" value="NON-HEME CHLOROPEROXIDASE"/>
    <property type="match status" value="1"/>
</dbReference>
<dbReference type="Pfam" id="PF00561">
    <property type="entry name" value="Abhydrolase_1"/>
    <property type="match status" value="1"/>
</dbReference>
<feature type="domain" description="AB hydrolase-1" evidence="2">
    <location>
        <begin position="229"/>
        <end position="462"/>
    </location>
</feature>
<dbReference type="SUPFAM" id="SSF53474">
    <property type="entry name" value="alpha/beta-Hydrolases"/>
    <property type="match status" value="1"/>
</dbReference>
<protein>
    <submittedName>
        <fullName evidence="3">Non-heme haloperoxidase (Modular protein)</fullName>
        <ecNumber evidence="3">1.11.1.-</ecNumber>
    </submittedName>
</protein>
<sequence>MPGHLLHVKTLGRAVIKMIGGTHAWSTQPALACEIALVALLMTPWRSKPKGRVTAHSDQDSQYGGVDWKCFCTEVCFDLTANRVGLCNVYALQLLHTHTKPKYGASIPMDDGGGHRPANRVCLPALQPSKRSRRQFEGVIRPAPIRRTSGTLTRVFTMTEETKGTTRRALMSASVAAATLALAVPALAGQSDNAQVALTTDPRKNQGSGYLTLRDGTQLFYKDWGSGQPIVFHHGWPLSGDDWDNQMLFFLSKGYRVIAHDRRGHGRSSQTAKGNDMDTYAADLAELAAHLDLKNAVHIGHSTGGGEVARYVARYGAGRVVKAVLVGAVPPIMLRTDKNPGGLPLKVFDGFREALAANRANFYREVAAGPFYGFNRPGANASEAVISNWWRQGMSGGAKAHYDCIKAFSETDFTEDLKQIAVPTLVLHGEDDQIVPIENSARLSIKLLRHGTLKTYPGLPHGMCTTHAETINADLLAFIQG</sequence>